<dbReference type="AlphaFoldDB" id="A0A2H0LME0"/>
<dbReference type="EMBL" id="PCVY01000065">
    <property type="protein sequence ID" value="PIQ85496.1"/>
    <property type="molecule type" value="Genomic_DNA"/>
</dbReference>
<dbReference type="PROSITE" id="PS00668">
    <property type="entry name" value="COMPLEX1_ND1_2"/>
    <property type="match status" value="1"/>
</dbReference>
<keyword evidence="5" id="KW-1003">Cell membrane</keyword>
<dbReference type="GO" id="GO:0003954">
    <property type="term" value="F:NADH dehydrogenase activity"/>
    <property type="evidence" value="ECO:0007669"/>
    <property type="project" value="TreeGrafter"/>
</dbReference>
<dbReference type="GO" id="GO:0048038">
    <property type="term" value="F:quinone binding"/>
    <property type="evidence" value="ECO:0007669"/>
    <property type="project" value="UniProtKB-KW"/>
</dbReference>
<feature type="transmembrane region" description="Helical" evidence="5">
    <location>
        <begin position="132"/>
        <end position="153"/>
    </location>
</feature>
<keyword evidence="5 6" id="KW-0520">NAD</keyword>
<sequence>MDQLFVHIDQAIIHWAQAVLPDWMAVIVAMKIPIVAIAIFGPVTMMYLTLIERKLLARIQNRFGPNRVGKFGLLQPLADGVKMLTKEDIVPEKADKIAHLLAPILIVIPALLVFAVLPFGRNMIAVDLNIGVLFFLAMSGTTTLFIFTAAWASHNKFSLLGGMRSVAQMISYEIPFVLSVVPVLVVVGSFSTVAIVEAQPGLHWFVFTPWGAVGFFIFFICAVAEVNRTPFDLPEAESELVAGFHTEYSGMKFALFYMAEFMNVFTVSALVATVFLGGWQGPILPSWVWFLLKTYTLILIMMWFRGTFPRLRADQLMGFAWKFLLELTFVNIIVAAIWYEMRSPLNHLTAAAILIVTIIVLFQFNKTEIPKKRIYKYAYAD</sequence>
<feature type="transmembrane region" description="Helical" evidence="5">
    <location>
        <begin position="286"/>
        <end position="304"/>
    </location>
</feature>
<evidence type="ECO:0000313" key="7">
    <source>
        <dbReference type="EMBL" id="PIQ85496.1"/>
    </source>
</evidence>
<evidence type="ECO:0000256" key="5">
    <source>
        <dbReference type="HAMAP-Rule" id="MF_01350"/>
    </source>
</evidence>
<evidence type="ECO:0000256" key="4">
    <source>
        <dbReference type="ARBA" id="ARBA00023136"/>
    </source>
</evidence>
<feature type="transmembrane region" description="Helical" evidence="5">
    <location>
        <begin position="202"/>
        <end position="224"/>
    </location>
</feature>
<comment type="catalytic activity">
    <reaction evidence="5">
        <text>a quinone + NADH + 5 H(+)(in) = a quinol + NAD(+) + 4 H(+)(out)</text>
        <dbReference type="Rhea" id="RHEA:57888"/>
        <dbReference type="ChEBI" id="CHEBI:15378"/>
        <dbReference type="ChEBI" id="CHEBI:24646"/>
        <dbReference type="ChEBI" id="CHEBI:57540"/>
        <dbReference type="ChEBI" id="CHEBI:57945"/>
        <dbReference type="ChEBI" id="CHEBI:132124"/>
    </reaction>
</comment>
<dbReference type="Proteomes" id="UP000230859">
    <property type="component" value="Unassembled WGS sequence"/>
</dbReference>
<keyword evidence="5" id="KW-0874">Quinone</keyword>
<keyword evidence="5" id="KW-1278">Translocase</keyword>
<keyword evidence="2 5" id="KW-0812">Transmembrane</keyword>
<evidence type="ECO:0000256" key="3">
    <source>
        <dbReference type="ARBA" id="ARBA00022989"/>
    </source>
</evidence>
<feature type="transmembrane region" description="Helical" evidence="5">
    <location>
        <begin position="316"/>
        <end position="339"/>
    </location>
</feature>
<reference evidence="7 8" key="1">
    <citation type="submission" date="2017-09" db="EMBL/GenBank/DDBJ databases">
        <title>Depth-based differentiation of microbial function through sediment-hosted aquifers and enrichment of novel symbionts in the deep terrestrial subsurface.</title>
        <authorList>
            <person name="Probst A.J."/>
            <person name="Ladd B."/>
            <person name="Jarett J.K."/>
            <person name="Geller-Mcgrath D.E."/>
            <person name="Sieber C.M."/>
            <person name="Emerson J.B."/>
            <person name="Anantharaman K."/>
            <person name="Thomas B.C."/>
            <person name="Malmstrom R."/>
            <person name="Stieglmeier M."/>
            <person name="Klingl A."/>
            <person name="Woyke T."/>
            <person name="Ryan C.M."/>
            <person name="Banfield J.F."/>
        </authorList>
    </citation>
    <scope>NUCLEOTIDE SEQUENCE [LARGE SCALE GENOMIC DNA]</scope>
    <source>
        <strain evidence="7">CG11_big_fil_rev_8_21_14_0_20_45_26</strain>
    </source>
</reference>
<comment type="similarity">
    <text evidence="5 6">Belongs to the complex I subunit 1 family.</text>
</comment>
<feature type="transmembrane region" description="Helical" evidence="5">
    <location>
        <begin position="23"/>
        <end position="48"/>
    </location>
</feature>
<dbReference type="PANTHER" id="PTHR11432">
    <property type="entry name" value="NADH DEHYDROGENASE SUBUNIT 1"/>
    <property type="match status" value="1"/>
</dbReference>
<proteinExistence type="inferred from homology"/>
<keyword evidence="3 5" id="KW-1133">Transmembrane helix</keyword>
<dbReference type="GO" id="GO:0009060">
    <property type="term" value="P:aerobic respiration"/>
    <property type="evidence" value="ECO:0007669"/>
    <property type="project" value="TreeGrafter"/>
</dbReference>
<evidence type="ECO:0000313" key="8">
    <source>
        <dbReference type="Proteomes" id="UP000230859"/>
    </source>
</evidence>
<feature type="transmembrane region" description="Helical" evidence="5">
    <location>
        <begin position="345"/>
        <end position="364"/>
    </location>
</feature>
<gene>
    <name evidence="5" type="primary">nuoH</name>
    <name evidence="7" type="ORF">COV74_08375</name>
</gene>
<dbReference type="InterPro" id="IPR018086">
    <property type="entry name" value="NADH_UbQ_OxRdtase_su1_CS"/>
</dbReference>
<comment type="subunit">
    <text evidence="5">NDH-1 is composed of 14 different subunits. Subunits NuoA, H, J, K, L, M, N constitute the membrane sector of the complex.</text>
</comment>
<comment type="subcellular location">
    <subcellularLocation>
        <location evidence="5 6">Cell membrane</location>
        <topology evidence="5 6">Multi-pass membrane protein</topology>
    </subcellularLocation>
    <subcellularLocation>
        <location evidence="1">Membrane</location>
        <topology evidence="1">Multi-pass membrane protein</topology>
    </subcellularLocation>
</comment>
<dbReference type="GO" id="GO:0005886">
    <property type="term" value="C:plasma membrane"/>
    <property type="evidence" value="ECO:0007669"/>
    <property type="project" value="UniProtKB-SubCell"/>
</dbReference>
<evidence type="ECO:0000256" key="6">
    <source>
        <dbReference type="RuleBase" id="RU000471"/>
    </source>
</evidence>
<protein>
    <recommendedName>
        <fullName evidence="5">NADH-quinone oxidoreductase subunit H</fullName>
        <ecNumber evidence="5">7.1.1.-</ecNumber>
    </recommendedName>
    <alternativeName>
        <fullName evidence="5">NADH dehydrogenase I subunit H</fullName>
    </alternativeName>
    <alternativeName>
        <fullName evidence="5">NDH-1 subunit H</fullName>
    </alternativeName>
</protein>
<keyword evidence="5" id="KW-0830">Ubiquinone</keyword>
<dbReference type="EC" id="7.1.1.-" evidence="5"/>
<dbReference type="InterPro" id="IPR001694">
    <property type="entry name" value="NADH_UbQ_OxRdtase_su1/FPO"/>
</dbReference>
<accession>A0A2H0LME0</accession>
<name>A0A2H0LME0_9BACT</name>
<feature type="transmembrane region" description="Helical" evidence="5">
    <location>
        <begin position="261"/>
        <end position="280"/>
    </location>
</feature>
<organism evidence="7 8">
    <name type="scientific">Candidatus Abzuiibacterium crystallinum</name>
    <dbReference type="NCBI Taxonomy" id="1974748"/>
    <lineage>
        <taxon>Bacteria</taxon>
        <taxon>Pseudomonadati</taxon>
        <taxon>Candidatus Omnitrophota</taxon>
        <taxon>Candidatus Abzuiibacterium</taxon>
    </lineage>
</organism>
<evidence type="ECO:0000256" key="2">
    <source>
        <dbReference type="ARBA" id="ARBA00022692"/>
    </source>
</evidence>
<comment type="caution">
    <text evidence="7">The sequence shown here is derived from an EMBL/GenBank/DDBJ whole genome shotgun (WGS) entry which is preliminary data.</text>
</comment>
<dbReference type="NCBIfam" id="NF004741">
    <property type="entry name" value="PRK06076.1-2"/>
    <property type="match status" value="1"/>
</dbReference>
<comment type="function">
    <text evidence="5">NDH-1 shuttles electrons from NADH, via FMN and iron-sulfur (Fe-S) centers, to quinones in the respiratory chain. The immediate electron acceptor for the enzyme in this species is believed to be ubiquinone. Couples the redox reaction to proton translocation (for every two electrons transferred, four hydrogen ions are translocated across the cytoplasmic membrane), and thus conserves the redox energy in a proton gradient. This subunit may bind ubiquinone.</text>
</comment>
<keyword evidence="4 5" id="KW-0472">Membrane</keyword>
<dbReference type="HAMAP" id="MF_01350">
    <property type="entry name" value="NDH1_NuoH"/>
    <property type="match status" value="1"/>
</dbReference>
<feature type="transmembrane region" description="Helical" evidence="5">
    <location>
        <begin position="100"/>
        <end position="120"/>
    </location>
</feature>
<feature type="transmembrane region" description="Helical" evidence="5">
    <location>
        <begin position="174"/>
        <end position="196"/>
    </location>
</feature>
<dbReference type="PANTHER" id="PTHR11432:SF3">
    <property type="entry name" value="NADH-UBIQUINONE OXIDOREDUCTASE CHAIN 1"/>
    <property type="match status" value="1"/>
</dbReference>
<dbReference type="Pfam" id="PF00146">
    <property type="entry name" value="NADHdh"/>
    <property type="match status" value="1"/>
</dbReference>
<evidence type="ECO:0000256" key="1">
    <source>
        <dbReference type="ARBA" id="ARBA00004141"/>
    </source>
</evidence>
<dbReference type="GO" id="GO:0016655">
    <property type="term" value="F:oxidoreductase activity, acting on NAD(P)H, quinone or similar compound as acceptor"/>
    <property type="evidence" value="ECO:0007669"/>
    <property type="project" value="UniProtKB-UniRule"/>
</dbReference>
<dbReference type="PROSITE" id="PS00667">
    <property type="entry name" value="COMPLEX1_ND1_1"/>
    <property type="match status" value="1"/>
</dbReference>